<name>A0A3A5MPA5_9MICO</name>
<dbReference type="Pfam" id="PF07676">
    <property type="entry name" value="PD40"/>
    <property type="match status" value="3"/>
</dbReference>
<comment type="similarity">
    <text evidence="1">Belongs to the TolB family.</text>
</comment>
<dbReference type="Gene3D" id="2.120.10.30">
    <property type="entry name" value="TolB, C-terminal domain"/>
    <property type="match status" value="1"/>
</dbReference>
<keyword evidence="3" id="KW-1185">Reference proteome</keyword>
<dbReference type="InterPro" id="IPR011659">
    <property type="entry name" value="WD40"/>
</dbReference>
<dbReference type="EMBL" id="QZVS01000078">
    <property type="protein sequence ID" value="RJT88978.1"/>
    <property type="molecule type" value="Genomic_DNA"/>
</dbReference>
<dbReference type="PANTHER" id="PTHR36842:SF1">
    <property type="entry name" value="PROTEIN TOLB"/>
    <property type="match status" value="1"/>
</dbReference>
<organism evidence="2 3">
    <name type="scientific">Cryobacterium melibiosiphilum</name>
    <dbReference type="NCBI Taxonomy" id="995039"/>
    <lineage>
        <taxon>Bacteria</taxon>
        <taxon>Bacillati</taxon>
        <taxon>Actinomycetota</taxon>
        <taxon>Actinomycetes</taxon>
        <taxon>Micrococcales</taxon>
        <taxon>Microbacteriaceae</taxon>
        <taxon>Cryobacterium</taxon>
    </lineage>
</organism>
<protein>
    <submittedName>
        <fullName evidence="2">Biopolymer transporter Tol</fullName>
    </submittedName>
</protein>
<reference evidence="2 3" key="1">
    <citation type="submission" date="2018-09" db="EMBL/GenBank/DDBJ databases">
        <title>Novel species of Cryobacterium.</title>
        <authorList>
            <person name="Liu Q."/>
            <person name="Xin Y.-H."/>
        </authorList>
    </citation>
    <scope>NUCLEOTIDE SEQUENCE [LARGE SCALE GENOMIC DNA]</scope>
    <source>
        <strain evidence="2 3">Hh39</strain>
    </source>
</reference>
<proteinExistence type="inferred from homology"/>
<comment type="caution">
    <text evidence="2">The sequence shown here is derived from an EMBL/GenBank/DDBJ whole genome shotgun (WGS) entry which is preliminary data.</text>
</comment>
<evidence type="ECO:0000313" key="2">
    <source>
        <dbReference type="EMBL" id="RJT88978.1"/>
    </source>
</evidence>
<gene>
    <name evidence="2" type="ORF">D6T64_08415</name>
</gene>
<accession>A0A3A5MPA5</accession>
<dbReference type="RefSeq" id="WP_119974163.1">
    <property type="nucleotide sequence ID" value="NZ_JBHSQA010000016.1"/>
</dbReference>
<evidence type="ECO:0000313" key="3">
    <source>
        <dbReference type="Proteomes" id="UP000272015"/>
    </source>
</evidence>
<dbReference type="AlphaFoldDB" id="A0A3A5MPA5"/>
<sequence>MPRTLLPGQRAQLWVLTLDTGARRLVAESSDLLFEAPNWTPDGVSLLVNGDGCLFRVAVDGRTPLTPVDLGAIPAINNDHVLSPDGATIYVSCGDGSLRAIELVSARSRIVSNDHGPDFRHYLHGVSPDGLTLAYIGMRISTDGSVVTNVFTVPSAGGPDNQLTDDAFADDGANFSADGSTVFFNSERAATLPGHAQLFGLTLAGRAFTQLTDDERVNWFPQPSPDGRHLAYVSFPPGTLGHPADVTVQLRLLGVGGGEPRTLATVFGGQGTMNVPSWSPDGSQLAFVEYVQPH</sequence>
<dbReference type="SUPFAM" id="SSF82171">
    <property type="entry name" value="DPP6 N-terminal domain-like"/>
    <property type="match status" value="1"/>
</dbReference>
<dbReference type="InterPro" id="IPR011042">
    <property type="entry name" value="6-blade_b-propeller_TolB-like"/>
</dbReference>
<dbReference type="Proteomes" id="UP000272015">
    <property type="component" value="Unassembled WGS sequence"/>
</dbReference>
<dbReference type="PANTHER" id="PTHR36842">
    <property type="entry name" value="PROTEIN TOLB HOMOLOG"/>
    <property type="match status" value="1"/>
</dbReference>
<dbReference type="OrthoDB" id="262125at2"/>
<evidence type="ECO:0000256" key="1">
    <source>
        <dbReference type="ARBA" id="ARBA00009820"/>
    </source>
</evidence>